<dbReference type="SUPFAM" id="SSF53474">
    <property type="entry name" value="alpha/beta-Hydrolases"/>
    <property type="match status" value="1"/>
</dbReference>
<dbReference type="Pfam" id="PF06342">
    <property type="entry name" value="DUF1057"/>
    <property type="match status" value="1"/>
</dbReference>
<dbReference type="OrthoDB" id="6431331at2759"/>
<sequence>MKELFLSKLLYKYVVKHKPISSTILHSVSMNLESLSGNLVHVNAIVRDNMPNGSDIGCVVAIHDVPGNDKSYCSLFKKMTKKGIRFLAINLPGFGYSSYDDNLKCNSDERLSFTKNICKELLHSNDNVLFMGLGRGCETAIKMTQECYPRKTIGCVVMSPYGIKNDHLRDHTLLFSIDHLFSSLKIFGSHQIKPLLDIRSQPIKRTIKEIDFSTLPPFLEQIVKRKQKFSLLYGSRNKIIKPELSLSLTKFVPKCKFLNVFGGNEKNVIEVIKNNYENGDLNTVINIEYSKHKIQKSAPEFIVDLCEAMLQNNKQKSK</sequence>
<dbReference type="WormBase" id="SRAE_0000023500">
    <property type="protein sequence ID" value="SRP04414"/>
    <property type="gene ID" value="WBGene00255975"/>
</dbReference>
<dbReference type="InterPro" id="IPR010463">
    <property type="entry name" value="DUF1057"/>
</dbReference>
<dbReference type="Proteomes" id="UP000035682">
    <property type="component" value="Unplaced"/>
</dbReference>
<evidence type="ECO:0000313" key="4">
    <source>
        <dbReference type="WormBase" id="SRAE_0000023500"/>
    </source>
</evidence>
<evidence type="ECO:0000313" key="2">
    <source>
        <dbReference type="Proteomes" id="UP000035682"/>
    </source>
</evidence>
<evidence type="ECO:0000313" key="3">
    <source>
        <dbReference type="WBParaSite" id="SRAE_0000023500.1"/>
    </source>
</evidence>
<name>A0A090KUC7_STRRB</name>
<dbReference type="RefSeq" id="XP_024500314.1">
    <property type="nucleotide sequence ID" value="XM_024646098.1"/>
</dbReference>
<dbReference type="EMBL" id="LN609405">
    <property type="protein sequence ID" value="CEF61105.1"/>
    <property type="molecule type" value="Genomic_DNA"/>
</dbReference>
<keyword evidence="2" id="KW-1185">Reference proteome</keyword>
<reference evidence="1" key="2">
    <citation type="submission" date="2014-09" db="EMBL/GenBank/DDBJ databases">
        <authorList>
            <person name="Aslett A.Martin."/>
        </authorList>
    </citation>
    <scope>NUCLEOTIDE SEQUENCE</scope>
    <source>
        <strain evidence="1">ED321 Heterogonic</strain>
    </source>
</reference>
<dbReference type="InterPro" id="IPR029058">
    <property type="entry name" value="AB_hydrolase_fold"/>
</dbReference>
<dbReference type="CTD" id="36373473"/>
<dbReference type="GeneID" id="36373473"/>
<dbReference type="Gene3D" id="3.40.50.1820">
    <property type="entry name" value="alpha/beta hydrolase"/>
    <property type="match status" value="1"/>
</dbReference>
<dbReference type="ESTHER" id="strrb-a0a090kuc7">
    <property type="family name" value="Duf_1057"/>
</dbReference>
<reference evidence="2" key="1">
    <citation type="submission" date="2014-09" db="EMBL/GenBank/DDBJ databases">
        <authorList>
            <person name="Martin A.A."/>
        </authorList>
    </citation>
    <scope>NUCLEOTIDE SEQUENCE</scope>
    <source>
        <strain evidence="2">ED321</strain>
    </source>
</reference>
<protein>
    <submittedName>
        <fullName evidence="1 3">Uncharacterized protein</fullName>
    </submittedName>
</protein>
<gene>
    <name evidence="1 3 4" type="ORF">SRAE_0000023500</name>
</gene>
<dbReference type="PANTHER" id="PTHR47533:SF4">
    <property type="entry name" value="AB HYDROLASE-1 DOMAIN-CONTAINING PROTEIN"/>
    <property type="match status" value="1"/>
</dbReference>
<proteinExistence type="predicted"/>
<dbReference type="AlphaFoldDB" id="A0A090KUC7"/>
<organism evidence="1">
    <name type="scientific">Strongyloides ratti</name>
    <name type="common">Parasitic roundworm</name>
    <dbReference type="NCBI Taxonomy" id="34506"/>
    <lineage>
        <taxon>Eukaryota</taxon>
        <taxon>Metazoa</taxon>
        <taxon>Ecdysozoa</taxon>
        <taxon>Nematoda</taxon>
        <taxon>Chromadorea</taxon>
        <taxon>Rhabditida</taxon>
        <taxon>Tylenchina</taxon>
        <taxon>Panagrolaimomorpha</taxon>
        <taxon>Strongyloidoidea</taxon>
        <taxon>Strongyloididae</taxon>
        <taxon>Strongyloides</taxon>
    </lineage>
</organism>
<dbReference type="PANTHER" id="PTHR47533">
    <property type="entry name" value="PROTEIN CBG21859"/>
    <property type="match status" value="1"/>
</dbReference>
<reference evidence="3" key="3">
    <citation type="submission" date="2020-12" db="UniProtKB">
        <authorList>
            <consortium name="WormBaseParasite"/>
        </authorList>
    </citation>
    <scope>IDENTIFICATION</scope>
</reference>
<dbReference type="WBParaSite" id="SRAE_0000023500.1">
    <property type="protein sequence ID" value="SRAE_0000023500.1"/>
    <property type="gene ID" value="WBGene00255975"/>
</dbReference>
<evidence type="ECO:0000313" key="1">
    <source>
        <dbReference type="EMBL" id="CEF61105.1"/>
    </source>
</evidence>
<accession>A0A090KUC7</accession>